<keyword evidence="3" id="KW-1185">Reference proteome</keyword>
<protein>
    <submittedName>
        <fullName evidence="2">Uncharacterized protein</fullName>
    </submittedName>
</protein>
<feature type="region of interest" description="Disordered" evidence="1">
    <location>
        <begin position="339"/>
        <end position="401"/>
    </location>
</feature>
<dbReference type="OrthoDB" id="3792834at2759"/>
<dbReference type="EMBL" id="MU004448">
    <property type="protein sequence ID" value="KAF2650643.1"/>
    <property type="molecule type" value="Genomic_DNA"/>
</dbReference>
<feature type="compositionally biased region" description="Acidic residues" evidence="1">
    <location>
        <begin position="65"/>
        <end position="75"/>
    </location>
</feature>
<gene>
    <name evidence="2" type="ORF">K491DRAFT_125373</name>
</gene>
<name>A0A6A6SVL8_9PLEO</name>
<reference evidence="2" key="1">
    <citation type="journal article" date="2020" name="Stud. Mycol.">
        <title>101 Dothideomycetes genomes: a test case for predicting lifestyles and emergence of pathogens.</title>
        <authorList>
            <person name="Haridas S."/>
            <person name="Albert R."/>
            <person name="Binder M."/>
            <person name="Bloem J."/>
            <person name="Labutti K."/>
            <person name="Salamov A."/>
            <person name="Andreopoulos B."/>
            <person name="Baker S."/>
            <person name="Barry K."/>
            <person name="Bills G."/>
            <person name="Bluhm B."/>
            <person name="Cannon C."/>
            <person name="Castanera R."/>
            <person name="Culley D."/>
            <person name="Daum C."/>
            <person name="Ezra D."/>
            <person name="Gonzalez J."/>
            <person name="Henrissat B."/>
            <person name="Kuo A."/>
            <person name="Liang C."/>
            <person name="Lipzen A."/>
            <person name="Lutzoni F."/>
            <person name="Magnuson J."/>
            <person name="Mondo S."/>
            <person name="Nolan M."/>
            <person name="Ohm R."/>
            <person name="Pangilinan J."/>
            <person name="Park H.-J."/>
            <person name="Ramirez L."/>
            <person name="Alfaro M."/>
            <person name="Sun H."/>
            <person name="Tritt A."/>
            <person name="Yoshinaga Y."/>
            <person name="Zwiers L.-H."/>
            <person name="Turgeon B."/>
            <person name="Goodwin S."/>
            <person name="Spatafora J."/>
            <person name="Crous P."/>
            <person name="Grigoriev I."/>
        </authorList>
    </citation>
    <scope>NUCLEOTIDE SEQUENCE</scope>
    <source>
        <strain evidence="2">CBS 122681</strain>
    </source>
</reference>
<accession>A0A6A6SVL8</accession>
<proteinExistence type="predicted"/>
<organism evidence="2 3">
    <name type="scientific">Lophiostoma macrostomum CBS 122681</name>
    <dbReference type="NCBI Taxonomy" id="1314788"/>
    <lineage>
        <taxon>Eukaryota</taxon>
        <taxon>Fungi</taxon>
        <taxon>Dikarya</taxon>
        <taxon>Ascomycota</taxon>
        <taxon>Pezizomycotina</taxon>
        <taxon>Dothideomycetes</taxon>
        <taxon>Pleosporomycetidae</taxon>
        <taxon>Pleosporales</taxon>
        <taxon>Lophiostomataceae</taxon>
        <taxon>Lophiostoma</taxon>
    </lineage>
</organism>
<sequence length="401" mass="45556">MPTDKKKGKARASQTGNRARGKGKPMPADFSYVPKQKLVTTSRTSQRGRRLTKSTKARENSLQIEDADGDPDEDFVPGLLEQRRGPGRPPRQQVSNSAPKLTLSFNLPPPESPPHVSELTIDIHSDIVAVLTAINDHGSIVTELPSMQLPSRLDPDIDIEQPWTSANLFHLYIFSYSRRAYHVCDLIIDTWIREFHKVHETCHRVWRVNKSKYVHHGPIPDNDNGDPNISTDAIAFNSMLLRELYENTGSDCGARFLWADSMALCGSKLENRLDEQGGEKNWPTELIWDVMRTSLRLTRVRRTLKIEEKIPSAWCNRYHEHGKHGAPCYREVAAEAKAEAKEKEKRNERRQRAKSTDKEVEQNEDVVMMEMQDPNVPTGAGKQVSFVEGNEAGWREESEEA</sequence>
<feature type="compositionally biased region" description="Basic residues" evidence="1">
    <location>
        <begin position="46"/>
        <end position="55"/>
    </location>
</feature>
<evidence type="ECO:0000256" key="1">
    <source>
        <dbReference type="SAM" id="MobiDB-lite"/>
    </source>
</evidence>
<dbReference type="AlphaFoldDB" id="A0A6A6SVL8"/>
<feature type="region of interest" description="Disordered" evidence="1">
    <location>
        <begin position="1"/>
        <end position="100"/>
    </location>
</feature>
<evidence type="ECO:0000313" key="3">
    <source>
        <dbReference type="Proteomes" id="UP000799324"/>
    </source>
</evidence>
<dbReference type="Proteomes" id="UP000799324">
    <property type="component" value="Unassembled WGS sequence"/>
</dbReference>
<evidence type="ECO:0000313" key="2">
    <source>
        <dbReference type="EMBL" id="KAF2650643.1"/>
    </source>
</evidence>
<feature type="compositionally biased region" description="Basic residues" evidence="1">
    <location>
        <begin position="1"/>
        <end position="10"/>
    </location>
</feature>